<feature type="domain" description="Flavin reductase like" evidence="3">
    <location>
        <begin position="40"/>
        <end position="184"/>
    </location>
</feature>
<dbReference type="Pfam" id="PF01613">
    <property type="entry name" value="Flavin_Reduct"/>
    <property type="match status" value="1"/>
</dbReference>
<reference evidence="4 5" key="1">
    <citation type="submission" date="2019-03" db="EMBL/GenBank/DDBJ databases">
        <title>Genomics of glacier-inhabiting Cryobacterium strains.</title>
        <authorList>
            <person name="Liu Q."/>
            <person name="Xin Y.-H."/>
        </authorList>
    </citation>
    <scope>NUCLEOTIDE SEQUENCE [LARGE SCALE GENOMIC DNA]</scope>
    <source>
        <strain evidence="4 5">Hh14</strain>
    </source>
</reference>
<dbReference type="SMART" id="SM00903">
    <property type="entry name" value="Flavin_Reduct"/>
    <property type="match status" value="1"/>
</dbReference>
<name>A0A4R9A3P8_9MICO</name>
<accession>A0A4R9A3P8</accession>
<feature type="region of interest" description="Disordered" evidence="2">
    <location>
        <begin position="1"/>
        <end position="24"/>
    </location>
</feature>
<evidence type="ECO:0000313" key="4">
    <source>
        <dbReference type="EMBL" id="TFD51605.1"/>
    </source>
</evidence>
<evidence type="ECO:0000259" key="3">
    <source>
        <dbReference type="SMART" id="SM00903"/>
    </source>
</evidence>
<proteinExistence type="predicted"/>
<evidence type="ECO:0000313" key="5">
    <source>
        <dbReference type="Proteomes" id="UP000297447"/>
    </source>
</evidence>
<dbReference type="RefSeq" id="WP_134519005.1">
    <property type="nucleotide sequence ID" value="NZ_SOHE01000036.1"/>
</dbReference>
<dbReference type="SUPFAM" id="SSF50475">
    <property type="entry name" value="FMN-binding split barrel"/>
    <property type="match status" value="1"/>
</dbReference>
<dbReference type="PANTHER" id="PTHR30466:SF1">
    <property type="entry name" value="FMN REDUCTASE (NADH) RUTF"/>
    <property type="match status" value="1"/>
</dbReference>
<evidence type="ECO:0000256" key="1">
    <source>
        <dbReference type="ARBA" id="ARBA00023002"/>
    </source>
</evidence>
<dbReference type="PANTHER" id="PTHR30466">
    <property type="entry name" value="FLAVIN REDUCTASE"/>
    <property type="match status" value="1"/>
</dbReference>
<dbReference type="InterPro" id="IPR012349">
    <property type="entry name" value="Split_barrel_FMN-bd"/>
</dbReference>
<dbReference type="Proteomes" id="UP000297447">
    <property type="component" value="Unassembled WGS sequence"/>
</dbReference>
<dbReference type="InterPro" id="IPR050268">
    <property type="entry name" value="NADH-dep_flavin_reductase"/>
</dbReference>
<dbReference type="AlphaFoldDB" id="A0A4R9A3P8"/>
<dbReference type="GO" id="GO:0042602">
    <property type="term" value="F:riboflavin reductase (NADPH) activity"/>
    <property type="evidence" value="ECO:0007669"/>
    <property type="project" value="TreeGrafter"/>
</dbReference>
<evidence type="ECO:0000256" key="2">
    <source>
        <dbReference type="SAM" id="MobiDB-lite"/>
    </source>
</evidence>
<dbReference type="GO" id="GO:0006208">
    <property type="term" value="P:pyrimidine nucleobase catabolic process"/>
    <property type="evidence" value="ECO:0007669"/>
    <property type="project" value="TreeGrafter"/>
</dbReference>
<keyword evidence="1" id="KW-0560">Oxidoreductase</keyword>
<sequence length="194" mass="20838">MTDNSKSRLADALPATAAPVPPLEADPNAPVDLAAFKHAFRRHAAGVAIVTSRRSDGTLVGFTATSLASLSAVPPLATFNMARTASAWPAILENDHVIIHMLGARNRGVAEIMSGPREHRFEGGHWHPGPYGIPVINDVTSWMVGRIIERVSVHNNAVVVVQIEEGGMGADDEALLYHERSYRVPSAELPRDQA</sequence>
<protein>
    <submittedName>
        <fullName evidence="4">Flavin reductase</fullName>
    </submittedName>
</protein>
<dbReference type="InterPro" id="IPR002563">
    <property type="entry name" value="Flavin_Rdtase-like_dom"/>
</dbReference>
<keyword evidence="5" id="KW-1185">Reference proteome</keyword>
<dbReference type="EMBL" id="SOHE01000036">
    <property type="protein sequence ID" value="TFD51605.1"/>
    <property type="molecule type" value="Genomic_DNA"/>
</dbReference>
<comment type="caution">
    <text evidence="4">The sequence shown here is derived from an EMBL/GenBank/DDBJ whole genome shotgun (WGS) entry which is preliminary data.</text>
</comment>
<dbReference type="Gene3D" id="2.30.110.10">
    <property type="entry name" value="Electron Transport, Fmn-binding Protein, Chain A"/>
    <property type="match status" value="1"/>
</dbReference>
<organism evidence="4 5">
    <name type="scientific">Cryobacterium frigoriphilum</name>
    <dbReference type="NCBI Taxonomy" id="1259150"/>
    <lineage>
        <taxon>Bacteria</taxon>
        <taxon>Bacillati</taxon>
        <taxon>Actinomycetota</taxon>
        <taxon>Actinomycetes</taxon>
        <taxon>Micrococcales</taxon>
        <taxon>Microbacteriaceae</taxon>
        <taxon>Cryobacterium</taxon>
    </lineage>
</organism>
<dbReference type="OrthoDB" id="9792858at2"/>
<gene>
    <name evidence="4" type="ORF">E3T55_07790</name>
</gene>
<dbReference type="GO" id="GO:0010181">
    <property type="term" value="F:FMN binding"/>
    <property type="evidence" value="ECO:0007669"/>
    <property type="project" value="InterPro"/>
</dbReference>